<evidence type="ECO:0000313" key="1">
    <source>
        <dbReference type="EMBL" id="CAG8786732.1"/>
    </source>
</evidence>
<keyword evidence="2" id="KW-1185">Reference proteome</keyword>
<gene>
    <name evidence="1" type="ORF">SPELUC_LOCUS16864</name>
</gene>
<evidence type="ECO:0000313" key="2">
    <source>
        <dbReference type="Proteomes" id="UP000789366"/>
    </source>
</evidence>
<name>A0ACA9RCN3_9GLOM</name>
<protein>
    <submittedName>
        <fullName evidence="1">903_t:CDS:1</fullName>
    </submittedName>
</protein>
<dbReference type="Proteomes" id="UP000789366">
    <property type="component" value="Unassembled WGS sequence"/>
</dbReference>
<dbReference type="EMBL" id="CAJVPW010065143">
    <property type="protein sequence ID" value="CAG8786732.1"/>
    <property type="molecule type" value="Genomic_DNA"/>
</dbReference>
<accession>A0ACA9RCN3</accession>
<proteinExistence type="predicted"/>
<reference evidence="1" key="1">
    <citation type="submission" date="2021-06" db="EMBL/GenBank/DDBJ databases">
        <authorList>
            <person name="Kallberg Y."/>
            <person name="Tangrot J."/>
            <person name="Rosling A."/>
        </authorList>
    </citation>
    <scope>NUCLEOTIDE SEQUENCE</scope>
    <source>
        <strain evidence="1">28 12/20/2015</strain>
    </source>
</reference>
<feature type="non-terminal residue" evidence="1">
    <location>
        <position position="1"/>
    </location>
</feature>
<feature type="non-terminal residue" evidence="1">
    <location>
        <position position="41"/>
    </location>
</feature>
<organism evidence="1 2">
    <name type="scientific">Cetraspora pellucida</name>
    <dbReference type="NCBI Taxonomy" id="1433469"/>
    <lineage>
        <taxon>Eukaryota</taxon>
        <taxon>Fungi</taxon>
        <taxon>Fungi incertae sedis</taxon>
        <taxon>Mucoromycota</taxon>
        <taxon>Glomeromycotina</taxon>
        <taxon>Glomeromycetes</taxon>
        <taxon>Diversisporales</taxon>
        <taxon>Gigasporaceae</taxon>
        <taxon>Cetraspora</taxon>
    </lineage>
</organism>
<sequence>DPTEPLRILCKHADRVRSDISFNLNLDRLVLFVIRAGVVTR</sequence>
<comment type="caution">
    <text evidence="1">The sequence shown here is derived from an EMBL/GenBank/DDBJ whole genome shotgun (WGS) entry which is preliminary data.</text>
</comment>